<evidence type="ECO:0000313" key="3">
    <source>
        <dbReference type="Proteomes" id="UP000784294"/>
    </source>
</evidence>
<evidence type="ECO:0000313" key="2">
    <source>
        <dbReference type="EMBL" id="VEL41796.1"/>
    </source>
</evidence>
<feature type="compositionally biased region" description="Basic residues" evidence="1">
    <location>
        <begin position="29"/>
        <end position="39"/>
    </location>
</feature>
<dbReference type="AlphaFoldDB" id="A0A3S5BB94"/>
<proteinExistence type="predicted"/>
<name>A0A3S5BB94_9PLAT</name>
<feature type="region of interest" description="Disordered" evidence="1">
    <location>
        <begin position="1"/>
        <end position="96"/>
    </location>
</feature>
<keyword evidence="3" id="KW-1185">Reference proteome</keyword>
<evidence type="ECO:0000256" key="1">
    <source>
        <dbReference type="SAM" id="MobiDB-lite"/>
    </source>
</evidence>
<dbReference type="Proteomes" id="UP000784294">
    <property type="component" value="Unassembled WGS sequence"/>
</dbReference>
<comment type="caution">
    <text evidence="2">The sequence shown here is derived from an EMBL/GenBank/DDBJ whole genome shotgun (WGS) entry which is preliminary data.</text>
</comment>
<protein>
    <submittedName>
        <fullName evidence="2">Uncharacterized protein</fullName>
    </submittedName>
</protein>
<gene>
    <name evidence="2" type="ORF">PXEA_LOCUS35236</name>
</gene>
<sequence length="166" mass="18054">MTQNLIRWWPAPRGDPLSRPFSGPQIPSLRHRPRTRIRSSPHSSGDEGNEAYKPGELNEKVAIGQAGRPHPPHIDPSAGKPLADAEAGQPKERPVHLFRHGSIRLTGLASTSETHMFPCAMPGMASVCPDLPVRGHLCVCVCVFVCTCEHIRVMTFQGAQPTIGCV</sequence>
<organism evidence="2 3">
    <name type="scientific">Protopolystoma xenopodis</name>
    <dbReference type="NCBI Taxonomy" id="117903"/>
    <lineage>
        <taxon>Eukaryota</taxon>
        <taxon>Metazoa</taxon>
        <taxon>Spiralia</taxon>
        <taxon>Lophotrochozoa</taxon>
        <taxon>Platyhelminthes</taxon>
        <taxon>Monogenea</taxon>
        <taxon>Polyopisthocotylea</taxon>
        <taxon>Polystomatidea</taxon>
        <taxon>Polystomatidae</taxon>
        <taxon>Protopolystoma</taxon>
    </lineage>
</organism>
<dbReference type="EMBL" id="CAAALY010271103">
    <property type="protein sequence ID" value="VEL41796.1"/>
    <property type="molecule type" value="Genomic_DNA"/>
</dbReference>
<reference evidence="2" key="1">
    <citation type="submission" date="2018-11" db="EMBL/GenBank/DDBJ databases">
        <authorList>
            <consortium name="Pathogen Informatics"/>
        </authorList>
    </citation>
    <scope>NUCLEOTIDE SEQUENCE</scope>
</reference>
<accession>A0A3S5BB94</accession>